<comment type="similarity">
    <text evidence="1">Belongs to the IPP transferase family.</text>
</comment>
<dbReference type="InterPro" id="IPR027417">
    <property type="entry name" value="P-loop_NTPase"/>
</dbReference>
<evidence type="ECO:0000256" key="2">
    <source>
        <dbReference type="ARBA" id="ARBA00022679"/>
    </source>
</evidence>
<evidence type="ECO:0000256" key="5">
    <source>
        <dbReference type="ARBA" id="ARBA00022840"/>
    </source>
</evidence>
<keyword evidence="4" id="KW-0547">Nucleotide-binding</keyword>
<dbReference type="GO" id="GO:0005524">
    <property type="term" value="F:ATP binding"/>
    <property type="evidence" value="ECO:0007669"/>
    <property type="project" value="UniProtKB-KW"/>
</dbReference>
<reference evidence="6 7" key="1">
    <citation type="submission" date="2017-07" db="EMBL/GenBank/DDBJ databases">
        <title>An improved, manually edited Actinidia chinensis var. chinensis (kiwifruit) genome highlights the challenges associated with draft genomes and gene prediction in plants.</title>
        <authorList>
            <person name="Pilkington S."/>
            <person name="Crowhurst R."/>
            <person name="Hilario E."/>
            <person name="Nardozza S."/>
            <person name="Fraser L."/>
            <person name="Peng Y."/>
            <person name="Gunaseelan K."/>
            <person name="Simpson R."/>
            <person name="Tahir J."/>
            <person name="Deroles S."/>
            <person name="Templeton K."/>
            <person name="Luo Z."/>
            <person name="Davy M."/>
            <person name="Cheng C."/>
            <person name="Mcneilage M."/>
            <person name="Scaglione D."/>
            <person name="Liu Y."/>
            <person name="Zhang Q."/>
            <person name="Datson P."/>
            <person name="De Silva N."/>
            <person name="Gardiner S."/>
            <person name="Bassett H."/>
            <person name="Chagne D."/>
            <person name="Mccallum J."/>
            <person name="Dzierzon H."/>
            <person name="Deng C."/>
            <person name="Wang Y.-Y."/>
            <person name="Barron N."/>
            <person name="Manako K."/>
            <person name="Bowen J."/>
            <person name="Foster T."/>
            <person name="Erridge Z."/>
            <person name="Tiffin H."/>
            <person name="Waite C."/>
            <person name="Davies K."/>
            <person name="Grierson E."/>
            <person name="Laing W."/>
            <person name="Kirk R."/>
            <person name="Chen X."/>
            <person name="Wood M."/>
            <person name="Montefiori M."/>
            <person name="Brummell D."/>
            <person name="Schwinn K."/>
            <person name="Catanach A."/>
            <person name="Fullerton C."/>
            <person name="Li D."/>
            <person name="Meiyalaghan S."/>
            <person name="Nieuwenhuizen N."/>
            <person name="Read N."/>
            <person name="Prakash R."/>
            <person name="Hunter D."/>
            <person name="Zhang H."/>
            <person name="Mckenzie M."/>
            <person name="Knabel M."/>
            <person name="Harris A."/>
            <person name="Allan A."/>
            <person name="Chen A."/>
            <person name="Janssen B."/>
            <person name="Plunkett B."/>
            <person name="Dwamena C."/>
            <person name="Voogd C."/>
            <person name="Leif D."/>
            <person name="Lafferty D."/>
            <person name="Souleyre E."/>
            <person name="Varkonyi-Gasic E."/>
            <person name="Gambi F."/>
            <person name="Hanley J."/>
            <person name="Yao J.-L."/>
            <person name="Cheung J."/>
            <person name="David K."/>
            <person name="Warren B."/>
            <person name="Marsh K."/>
            <person name="Snowden K."/>
            <person name="Lin-Wang K."/>
            <person name="Brian L."/>
            <person name="Martinez-Sanchez M."/>
            <person name="Wang M."/>
            <person name="Ileperuma N."/>
            <person name="Macnee N."/>
            <person name="Campin R."/>
            <person name="Mcatee P."/>
            <person name="Drummond R."/>
            <person name="Espley R."/>
            <person name="Ireland H."/>
            <person name="Wu R."/>
            <person name="Atkinson R."/>
            <person name="Karunairetnam S."/>
            <person name="Bulley S."/>
            <person name="Chunkath S."/>
            <person name="Hanley Z."/>
            <person name="Storey R."/>
            <person name="Thrimawithana A."/>
            <person name="Thomson S."/>
            <person name="David C."/>
            <person name="Testolin R."/>
        </authorList>
    </citation>
    <scope>NUCLEOTIDE SEQUENCE [LARGE SCALE GENOMIC DNA]</scope>
    <source>
        <strain evidence="7">cv. Red5</strain>
        <tissue evidence="6">Young leaf</tissue>
    </source>
</reference>
<dbReference type="PANTHER" id="PTHR11088:SF86">
    <property type="entry name" value="ADENYLATE ISOPENTENYLTRANSFERASE 4-RELATED"/>
    <property type="match status" value="1"/>
</dbReference>
<accession>A0A2R6PBD7</accession>
<dbReference type="InterPro" id="IPR039657">
    <property type="entry name" value="Dimethylallyltransferase"/>
</dbReference>
<dbReference type="GO" id="GO:0009824">
    <property type="term" value="F:AMP dimethylallyltransferase activity"/>
    <property type="evidence" value="ECO:0007669"/>
    <property type="project" value="TreeGrafter"/>
</dbReference>
<evidence type="ECO:0000256" key="4">
    <source>
        <dbReference type="ARBA" id="ARBA00022741"/>
    </source>
</evidence>
<dbReference type="EMBL" id="NKQK01000027">
    <property type="protein sequence ID" value="PSR88285.1"/>
    <property type="molecule type" value="Genomic_DNA"/>
</dbReference>
<gene>
    <name evidence="6" type="ORF">CEY00_Acc31314</name>
</gene>
<reference evidence="7" key="2">
    <citation type="journal article" date="2018" name="BMC Genomics">
        <title>A manually annotated Actinidia chinensis var. chinensis (kiwifruit) genome highlights the challenges associated with draft genomes and gene prediction in plants.</title>
        <authorList>
            <person name="Pilkington S.M."/>
            <person name="Crowhurst R."/>
            <person name="Hilario E."/>
            <person name="Nardozza S."/>
            <person name="Fraser L."/>
            <person name="Peng Y."/>
            <person name="Gunaseelan K."/>
            <person name="Simpson R."/>
            <person name="Tahir J."/>
            <person name="Deroles S.C."/>
            <person name="Templeton K."/>
            <person name="Luo Z."/>
            <person name="Davy M."/>
            <person name="Cheng C."/>
            <person name="McNeilage M."/>
            <person name="Scaglione D."/>
            <person name="Liu Y."/>
            <person name="Zhang Q."/>
            <person name="Datson P."/>
            <person name="De Silva N."/>
            <person name="Gardiner S.E."/>
            <person name="Bassett H."/>
            <person name="Chagne D."/>
            <person name="McCallum J."/>
            <person name="Dzierzon H."/>
            <person name="Deng C."/>
            <person name="Wang Y.Y."/>
            <person name="Barron L."/>
            <person name="Manako K."/>
            <person name="Bowen J."/>
            <person name="Foster T.M."/>
            <person name="Erridge Z.A."/>
            <person name="Tiffin H."/>
            <person name="Waite C.N."/>
            <person name="Davies K.M."/>
            <person name="Grierson E.P."/>
            <person name="Laing W.A."/>
            <person name="Kirk R."/>
            <person name="Chen X."/>
            <person name="Wood M."/>
            <person name="Montefiori M."/>
            <person name="Brummell D.A."/>
            <person name="Schwinn K.E."/>
            <person name="Catanach A."/>
            <person name="Fullerton C."/>
            <person name="Li D."/>
            <person name="Meiyalaghan S."/>
            <person name="Nieuwenhuizen N."/>
            <person name="Read N."/>
            <person name="Prakash R."/>
            <person name="Hunter D."/>
            <person name="Zhang H."/>
            <person name="McKenzie M."/>
            <person name="Knabel M."/>
            <person name="Harris A."/>
            <person name="Allan A.C."/>
            <person name="Gleave A."/>
            <person name="Chen A."/>
            <person name="Janssen B.J."/>
            <person name="Plunkett B."/>
            <person name="Ampomah-Dwamena C."/>
            <person name="Voogd C."/>
            <person name="Leif D."/>
            <person name="Lafferty D."/>
            <person name="Souleyre E.J.F."/>
            <person name="Varkonyi-Gasic E."/>
            <person name="Gambi F."/>
            <person name="Hanley J."/>
            <person name="Yao J.L."/>
            <person name="Cheung J."/>
            <person name="David K.M."/>
            <person name="Warren B."/>
            <person name="Marsh K."/>
            <person name="Snowden K.C."/>
            <person name="Lin-Wang K."/>
            <person name="Brian L."/>
            <person name="Martinez-Sanchez M."/>
            <person name="Wang M."/>
            <person name="Ileperuma N."/>
            <person name="Macnee N."/>
            <person name="Campin R."/>
            <person name="McAtee P."/>
            <person name="Drummond R.S.M."/>
            <person name="Espley R.V."/>
            <person name="Ireland H.S."/>
            <person name="Wu R."/>
            <person name="Atkinson R.G."/>
            <person name="Karunairetnam S."/>
            <person name="Bulley S."/>
            <person name="Chunkath S."/>
            <person name="Hanley Z."/>
            <person name="Storey R."/>
            <person name="Thrimawithana A.H."/>
            <person name="Thomson S."/>
            <person name="David C."/>
            <person name="Testolin R."/>
            <person name="Huang H."/>
            <person name="Hellens R.P."/>
            <person name="Schaffer R.J."/>
        </authorList>
    </citation>
    <scope>NUCLEOTIDE SEQUENCE [LARGE SCALE GENOMIC DNA]</scope>
    <source>
        <strain evidence="7">cv. Red5</strain>
    </source>
</reference>
<dbReference type="GO" id="GO:0009691">
    <property type="term" value="P:cytokinin biosynthetic process"/>
    <property type="evidence" value="ECO:0007669"/>
    <property type="project" value="UniProtKB-KW"/>
</dbReference>
<dbReference type="AlphaFoldDB" id="A0A2R6PBD7"/>
<proteinExistence type="inferred from homology"/>
<dbReference type="Pfam" id="PF01715">
    <property type="entry name" value="IPPT"/>
    <property type="match status" value="2"/>
</dbReference>
<comment type="caution">
    <text evidence="6">The sequence shown here is derived from an EMBL/GenBank/DDBJ whole genome shotgun (WGS) entry which is preliminary data.</text>
</comment>
<dbReference type="Proteomes" id="UP000241394">
    <property type="component" value="Chromosome LG27"/>
</dbReference>
<dbReference type="PANTHER" id="PTHR11088">
    <property type="entry name" value="TRNA DIMETHYLALLYLTRANSFERASE"/>
    <property type="match status" value="1"/>
</dbReference>
<protein>
    <submittedName>
        <fullName evidence="6">Adenylate isopentenyltransferase</fullName>
    </submittedName>
</protein>
<dbReference type="GO" id="GO:0052381">
    <property type="term" value="F:tRNA dimethylallyltransferase activity"/>
    <property type="evidence" value="ECO:0007669"/>
    <property type="project" value="TreeGrafter"/>
</dbReference>
<dbReference type="Gene3D" id="3.40.50.300">
    <property type="entry name" value="P-loop containing nucleotide triphosphate hydrolases"/>
    <property type="match status" value="1"/>
</dbReference>
<dbReference type="OrthoDB" id="775260at2759"/>
<dbReference type="STRING" id="1590841.A0A2R6PBD7"/>
<dbReference type="Gene3D" id="1.10.287.890">
    <property type="entry name" value="Crystal structure of tRNA isopentenylpyrophosphate transferase (bh2366) domain"/>
    <property type="match status" value="1"/>
</dbReference>
<dbReference type="Gramene" id="PSR88285">
    <property type="protein sequence ID" value="PSR88285"/>
    <property type="gene ID" value="CEY00_Acc31314"/>
</dbReference>
<keyword evidence="7" id="KW-1185">Reference proteome</keyword>
<keyword evidence="3" id="KW-0203">Cytokinin biosynthesis</keyword>
<keyword evidence="2 6" id="KW-0808">Transferase</keyword>
<evidence type="ECO:0000313" key="6">
    <source>
        <dbReference type="EMBL" id="PSR88285.1"/>
    </source>
</evidence>
<dbReference type="InParanoid" id="A0A2R6PBD7"/>
<evidence type="ECO:0000256" key="3">
    <source>
        <dbReference type="ARBA" id="ARBA00022712"/>
    </source>
</evidence>
<name>A0A2R6PBD7_ACTCC</name>
<evidence type="ECO:0000256" key="1">
    <source>
        <dbReference type="ARBA" id="ARBA00005842"/>
    </source>
</evidence>
<dbReference type="GO" id="GO:0006400">
    <property type="term" value="P:tRNA modification"/>
    <property type="evidence" value="ECO:0007669"/>
    <property type="project" value="TreeGrafter"/>
</dbReference>
<sequence length="376" mass="42631">MRLPSSPINYRHCCNKLLSLLNAPTPTKPMWAQPETDPASAARQWRRKVVVIMGPTGCGKSRLSIDLATRFFPSEIINSDKMQVYSGLDITTNKIPMRDRLGIPHHLLGQVDPSCHRELSPSEFRSAADSKISDIVSRRKIPLVVGGSNSFIYAFAANRFDPESDVFRESKPDPICPELRYDCCFLWVDVSTPVLNQYLDKRVDDMLDSGMFNELEDYFANSDSLRESDSVTRTGLRKAIGVPEFEPYFRTFGRRTTDASPEEDPVRRGLYDEAVRAIKDNTCQLAERQVGKILRLRNSGWDLRRLDATEAFTATMVVRGSDSAGGAPSDVWERQVVEPSVKIVKRFLEEETRMWRIPSFHICSMKRVGPFLSISK</sequence>
<dbReference type="SUPFAM" id="SSF52540">
    <property type="entry name" value="P-loop containing nucleoside triphosphate hydrolases"/>
    <property type="match status" value="1"/>
</dbReference>
<dbReference type="OMA" id="ANSIVRC"/>
<dbReference type="GO" id="GO:0005739">
    <property type="term" value="C:mitochondrion"/>
    <property type="evidence" value="ECO:0007669"/>
    <property type="project" value="TreeGrafter"/>
</dbReference>
<evidence type="ECO:0000313" key="7">
    <source>
        <dbReference type="Proteomes" id="UP000241394"/>
    </source>
</evidence>
<keyword evidence="5" id="KW-0067">ATP-binding</keyword>
<organism evidence="6 7">
    <name type="scientific">Actinidia chinensis var. chinensis</name>
    <name type="common">Chinese soft-hair kiwi</name>
    <dbReference type="NCBI Taxonomy" id="1590841"/>
    <lineage>
        <taxon>Eukaryota</taxon>
        <taxon>Viridiplantae</taxon>
        <taxon>Streptophyta</taxon>
        <taxon>Embryophyta</taxon>
        <taxon>Tracheophyta</taxon>
        <taxon>Spermatophyta</taxon>
        <taxon>Magnoliopsida</taxon>
        <taxon>eudicotyledons</taxon>
        <taxon>Gunneridae</taxon>
        <taxon>Pentapetalae</taxon>
        <taxon>asterids</taxon>
        <taxon>Ericales</taxon>
        <taxon>Actinidiaceae</taxon>
        <taxon>Actinidia</taxon>
    </lineage>
</organism>